<keyword evidence="2" id="KW-0812">Transmembrane</keyword>
<dbReference type="RefSeq" id="WP_153121955.1">
    <property type="nucleotide sequence ID" value="NZ_JAPDUV010000001.1"/>
</dbReference>
<evidence type="ECO:0000313" key="4">
    <source>
        <dbReference type="Proteomes" id="UP000480425"/>
    </source>
</evidence>
<protein>
    <submittedName>
        <fullName evidence="3">Uncharacterized protein</fullName>
    </submittedName>
</protein>
<dbReference type="OrthoDB" id="1290858at2"/>
<feature type="repeat" description="TPR" evidence="1">
    <location>
        <begin position="65"/>
        <end position="98"/>
    </location>
</feature>
<name>A0A6G1TXX3_9BACT</name>
<dbReference type="AlphaFoldDB" id="A0A6G1TXX3"/>
<dbReference type="EMBL" id="VZCB01000013">
    <property type="protein sequence ID" value="MQN79640.1"/>
    <property type="molecule type" value="Genomic_DNA"/>
</dbReference>
<accession>A0A6G1TXX3</accession>
<dbReference type="InterPro" id="IPR011990">
    <property type="entry name" value="TPR-like_helical_dom_sf"/>
</dbReference>
<dbReference type="Proteomes" id="UP000480425">
    <property type="component" value="Unassembled WGS sequence"/>
</dbReference>
<proteinExistence type="predicted"/>
<keyword evidence="1" id="KW-0802">TPR repeat</keyword>
<keyword evidence="2" id="KW-1133">Transmembrane helix</keyword>
<dbReference type="PROSITE" id="PS50005">
    <property type="entry name" value="TPR"/>
    <property type="match status" value="1"/>
</dbReference>
<keyword evidence="2" id="KW-0472">Membrane</keyword>
<dbReference type="SUPFAM" id="SSF48452">
    <property type="entry name" value="TPR-like"/>
    <property type="match status" value="1"/>
</dbReference>
<comment type="caution">
    <text evidence="3">The sequence shown here is derived from an EMBL/GenBank/DDBJ whole genome shotgun (WGS) entry which is preliminary data.</text>
</comment>
<feature type="transmembrane region" description="Helical" evidence="2">
    <location>
        <begin position="373"/>
        <end position="395"/>
    </location>
</feature>
<dbReference type="InterPro" id="IPR019734">
    <property type="entry name" value="TPR_rpt"/>
</dbReference>
<reference evidence="3 4" key="1">
    <citation type="submission" date="2019-09" db="EMBL/GenBank/DDBJ databases">
        <title>Distinct polysaccharide growth profiles of human intestinal Prevotella copri isolates.</title>
        <authorList>
            <person name="Fehlner-Peach H."/>
            <person name="Magnabosco C."/>
            <person name="Raghavan V."/>
            <person name="Scher J.U."/>
            <person name="Tett A."/>
            <person name="Cox L.M."/>
            <person name="Gottsegen C."/>
            <person name="Watters A."/>
            <person name="Wiltshire- Gordon J.D."/>
            <person name="Segata N."/>
            <person name="Bonneau R."/>
            <person name="Littman D.R."/>
        </authorList>
    </citation>
    <scope>NUCLEOTIDE SEQUENCE [LARGE SCALE GENOMIC DNA]</scope>
    <source>
        <strain evidence="4">iA622</strain>
    </source>
</reference>
<organism evidence="3 4">
    <name type="scientific">Segatella copri</name>
    <dbReference type="NCBI Taxonomy" id="165179"/>
    <lineage>
        <taxon>Bacteria</taxon>
        <taxon>Pseudomonadati</taxon>
        <taxon>Bacteroidota</taxon>
        <taxon>Bacteroidia</taxon>
        <taxon>Bacteroidales</taxon>
        <taxon>Prevotellaceae</taxon>
        <taxon>Segatella</taxon>
    </lineage>
</organism>
<evidence type="ECO:0000313" key="3">
    <source>
        <dbReference type="EMBL" id="MQN79640.1"/>
    </source>
</evidence>
<gene>
    <name evidence="3" type="ORF">F7D73_01395</name>
</gene>
<evidence type="ECO:0000256" key="1">
    <source>
        <dbReference type="PROSITE-ProRule" id="PRU00339"/>
    </source>
</evidence>
<sequence>MAQLKIQRCKVCTSPLPVGIAKCPKCGAEHQFVPEVVNPLLFSASQAENLRKAFETDPKSSPRDVNSLFGKGLVYLALQNYELASLNFKTAVDLTPSDPDVYYYYALSLFAHRSPVLLSDLEAERIEMWLQTAIKILPKRKYLILELLLLQGAFKGKGKAIPADKKEPEQLLLQAKQTVQEEDELYEIEQHVLITDERNLEFVSQLRGKDVESHSCDDILKQSMCCYANVCSYPKGHDDEVITDDGVAKLMNPSERKKFFLGISKPEKPCLEKKDTFVEPCWVCLKSFAVGFAVWFVSVIILCFTGWLDGAKVDRFTPGDTVEKYKESHIVVGYFYDASEGRVNVWHEPTEEEIASLPAEVKQWEVNGIASGWRFLATIALFFFGPLIWISRTFLSFRETILSRRYTERRNVRTMADYQERLTCFLQRPTVAEYMKFCQLFAGPNAGLVNQGDFVSNALRQAHISERDVTKGKVYFFNGFFDARSSSPGEPQTILRKMRINVAIAMTDRVLYMHGVWDTLEDEIPMLRRDDLLYSLIAMFKKEDGQISIVSNTGVNLAPIVTDSSGLPCLFQYQSYDSQNVLTYSRTRTTNCADFYTSLIDMHGRYNKQGA</sequence>
<dbReference type="Gene3D" id="1.25.40.10">
    <property type="entry name" value="Tetratricopeptide repeat domain"/>
    <property type="match status" value="1"/>
</dbReference>
<evidence type="ECO:0000256" key="2">
    <source>
        <dbReference type="SAM" id="Phobius"/>
    </source>
</evidence>
<feature type="transmembrane region" description="Helical" evidence="2">
    <location>
        <begin position="283"/>
        <end position="308"/>
    </location>
</feature>